<comment type="similarity">
    <text evidence="1">Belongs to the phosphoglycerate mutase family. BPG-dependent PGAM subfamily.</text>
</comment>
<comment type="caution">
    <text evidence="7">The sequence shown here is derived from an EMBL/GenBank/DDBJ whole genome shotgun (WGS) entry which is preliminary data.</text>
</comment>
<dbReference type="CDD" id="cd07067">
    <property type="entry name" value="HP_PGM_like"/>
    <property type="match status" value="1"/>
</dbReference>
<evidence type="ECO:0000313" key="8">
    <source>
        <dbReference type="Proteomes" id="UP000031189"/>
    </source>
</evidence>
<feature type="binding site" evidence="6">
    <location>
        <begin position="8"/>
        <end position="15"/>
    </location>
    <ligand>
        <name>substrate</name>
    </ligand>
</feature>
<evidence type="ECO:0000256" key="5">
    <source>
        <dbReference type="PIRSR" id="PIRSR613078-1"/>
    </source>
</evidence>
<gene>
    <name evidence="7" type="ORF">QX51_13520</name>
</gene>
<dbReference type="GO" id="GO:0006096">
    <property type="term" value="P:glycolytic process"/>
    <property type="evidence" value="ECO:0007669"/>
    <property type="project" value="UniProtKB-KW"/>
</dbReference>
<evidence type="ECO:0000256" key="3">
    <source>
        <dbReference type="ARBA" id="ARBA00023152"/>
    </source>
</evidence>
<dbReference type="RefSeq" id="WP_039680425.1">
    <property type="nucleotide sequence ID" value="NZ_JAXECK010000039.1"/>
</dbReference>
<accession>A0A0B3W2B0</accession>
<dbReference type="STRING" id="1577792.QX51_13520"/>
<organism evidence="7 8">
    <name type="scientific">Terrisporobacter othiniensis</name>
    <dbReference type="NCBI Taxonomy" id="1577792"/>
    <lineage>
        <taxon>Bacteria</taxon>
        <taxon>Bacillati</taxon>
        <taxon>Bacillota</taxon>
        <taxon>Clostridia</taxon>
        <taxon>Peptostreptococcales</taxon>
        <taxon>Peptostreptococcaceae</taxon>
        <taxon>Terrisporobacter</taxon>
    </lineage>
</organism>
<dbReference type="SUPFAM" id="SSF53254">
    <property type="entry name" value="Phosphoglycerate mutase-like"/>
    <property type="match status" value="1"/>
</dbReference>
<dbReference type="AlphaFoldDB" id="A0A0B3W2B0"/>
<dbReference type="EMBL" id="JWHR01000112">
    <property type="protein sequence ID" value="KHS56457.1"/>
    <property type="molecule type" value="Genomic_DNA"/>
</dbReference>
<sequence>MIKLILVRHGTTICNEGGAFSGLTDSKLSEEGNEQANKLTQYLKDENIDRIYTTPFSRTKETVKKLAEIKNIQIEERSQLNEINFGDFEGLSFKGIEKEYPEEIEKMIKEGFEYKYPNGESLVDTFIRVRHEVKKIISDNENSTVLICSHGGTIRNIISYLLCDDYKYHWNFRIDNCSITEIEVDNNFAVINKLNDKTYFEL</sequence>
<feature type="active site" description="Proton donor/acceptor" evidence="5">
    <location>
        <position position="82"/>
    </location>
</feature>
<keyword evidence="3" id="KW-0324">Glycolysis</keyword>
<dbReference type="InterPro" id="IPR029033">
    <property type="entry name" value="His_PPase_superfam"/>
</dbReference>
<evidence type="ECO:0000256" key="6">
    <source>
        <dbReference type="PIRSR" id="PIRSR613078-2"/>
    </source>
</evidence>
<dbReference type="InterPro" id="IPR005952">
    <property type="entry name" value="Phosphogly_mut1"/>
</dbReference>
<dbReference type="Proteomes" id="UP000031189">
    <property type="component" value="Unassembled WGS sequence"/>
</dbReference>
<evidence type="ECO:0000256" key="4">
    <source>
        <dbReference type="ARBA" id="ARBA00023235"/>
    </source>
</evidence>
<dbReference type="Pfam" id="PF00300">
    <property type="entry name" value="His_Phos_1"/>
    <property type="match status" value="1"/>
</dbReference>
<dbReference type="InterPro" id="IPR013078">
    <property type="entry name" value="His_Pase_superF_clade-1"/>
</dbReference>
<dbReference type="Gene3D" id="3.40.50.1240">
    <property type="entry name" value="Phosphoglycerate mutase-like"/>
    <property type="match status" value="1"/>
</dbReference>
<keyword evidence="8" id="KW-1185">Reference proteome</keyword>
<name>A0A0B3W2B0_9FIRM</name>
<evidence type="ECO:0000313" key="7">
    <source>
        <dbReference type="EMBL" id="KHS56457.1"/>
    </source>
</evidence>
<feature type="active site" description="Tele-phosphohistidine intermediate" evidence="5">
    <location>
        <position position="9"/>
    </location>
</feature>
<dbReference type="PANTHER" id="PTHR11931">
    <property type="entry name" value="PHOSPHOGLYCERATE MUTASE"/>
    <property type="match status" value="1"/>
</dbReference>
<evidence type="ECO:0000256" key="1">
    <source>
        <dbReference type="ARBA" id="ARBA00006717"/>
    </source>
</evidence>
<evidence type="ECO:0000256" key="2">
    <source>
        <dbReference type="ARBA" id="ARBA00012028"/>
    </source>
</evidence>
<proteinExistence type="inferred from homology"/>
<keyword evidence="4" id="KW-0413">Isomerase</keyword>
<feature type="binding site" evidence="6">
    <location>
        <position position="58"/>
    </location>
    <ligand>
        <name>substrate</name>
    </ligand>
</feature>
<protein>
    <recommendedName>
        <fullName evidence="2">phosphoglycerate mutase (2,3-diphosphoglycerate-dependent)</fullName>
        <ecNumber evidence="2">5.4.2.11</ecNumber>
    </recommendedName>
</protein>
<reference evidence="7 8" key="1">
    <citation type="submission" date="2014-12" db="EMBL/GenBank/DDBJ databases">
        <title>Draft genome sequence of Terrisporobacter sp. 08-306576, isolated from the blood culture of a bacteremia patient.</title>
        <authorList>
            <person name="Lund L.C."/>
            <person name="Sydenham T.V."/>
            <person name="Hogh S.V."/>
            <person name="Skov M.N."/>
            <person name="Kemp M."/>
            <person name="Justesen U.S."/>
        </authorList>
    </citation>
    <scope>NUCLEOTIDE SEQUENCE [LARGE SCALE GENOMIC DNA]</scope>
    <source>
        <strain evidence="7 8">08-306576</strain>
    </source>
</reference>
<dbReference type="SMART" id="SM00855">
    <property type="entry name" value="PGAM"/>
    <property type="match status" value="1"/>
</dbReference>
<dbReference type="GO" id="GO:0004619">
    <property type="term" value="F:phosphoglycerate mutase activity"/>
    <property type="evidence" value="ECO:0007669"/>
    <property type="project" value="UniProtKB-EC"/>
</dbReference>
<dbReference type="OrthoDB" id="7925971at2"/>
<dbReference type="EC" id="5.4.2.11" evidence="2"/>